<name>A0ABV7RLG4_9GAMM</name>
<dbReference type="InterPro" id="IPR036953">
    <property type="entry name" value="GreA/GreB_C_sf"/>
</dbReference>
<accession>A0ABV7RLG4</accession>
<evidence type="ECO:0000259" key="2">
    <source>
        <dbReference type="Pfam" id="PF01272"/>
    </source>
</evidence>
<dbReference type="InterPro" id="IPR001437">
    <property type="entry name" value="Tscrpt_elong_fac_GreA/B_C"/>
</dbReference>
<evidence type="ECO:0000313" key="3">
    <source>
        <dbReference type="EMBL" id="MFC3550210.1"/>
    </source>
</evidence>
<dbReference type="PIRSF" id="PIRSF006092">
    <property type="entry name" value="GreA_GreB"/>
    <property type="match status" value="1"/>
</dbReference>
<dbReference type="RefSeq" id="WP_386757804.1">
    <property type="nucleotide sequence ID" value="NZ_JBHRXK010000001.1"/>
</dbReference>
<evidence type="ECO:0000313" key="4">
    <source>
        <dbReference type="Proteomes" id="UP001595740"/>
    </source>
</evidence>
<evidence type="ECO:0000256" key="1">
    <source>
        <dbReference type="SAM" id="MobiDB-lite"/>
    </source>
</evidence>
<dbReference type="SUPFAM" id="SSF54534">
    <property type="entry name" value="FKBP-like"/>
    <property type="match status" value="1"/>
</dbReference>
<feature type="region of interest" description="Disordered" evidence="1">
    <location>
        <begin position="1"/>
        <end position="21"/>
    </location>
</feature>
<dbReference type="Gene3D" id="3.10.50.30">
    <property type="entry name" value="Transcription elongation factor, GreA/GreB, C-terminal domain"/>
    <property type="match status" value="1"/>
</dbReference>
<protein>
    <submittedName>
        <fullName evidence="3">GreA/GreB family elongation factor</fullName>
    </submittedName>
</protein>
<dbReference type="EMBL" id="JBHRXK010000001">
    <property type="protein sequence ID" value="MFC3550210.1"/>
    <property type="molecule type" value="Genomic_DNA"/>
</dbReference>
<dbReference type="PANTHER" id="PTHR30437">
    <property type="entry name" value="TRANSCRIPTION ELONGATION FACTOR GREA"/>
    <property type="match status" value="1"/>
</dbReference>
<organism evidence="3 4">
    <name type="scientific">Lysobacter cavernae</name>
    <dbReference type="NCBI Taxonomy" id="1685901"/>
    <lineage>
        <taxon>Bacteria</taxon>
        <taxon>Pseudomonadati</taxon>
        <taxon>Pseudomonadota</taxon>
        <taxon>Gammaproteobacteria</taxon>
        <taxon>Lysobacterales</taxon>
        <taxon>Lysobacteraceae</taxon>
        <taxon>Lysobacter</taxon>
    </lineage>
</organism>
<gene>
    <name evidence="3" type="ORF">ACFOLC_04200</name>
</gene>
<feature type="compositionally biased region" description="Basic and acidic residues" evidence="1">
    <location>
        <begin position="1"/>
        <end position="10"/>
    </location>
</feature>
<dbReference type="Pfam" id="PF01272">
    <property type="entry name" value="GreA_GreB"/>
    <property type="match status" value="1"/>
</dbReference>
<feature type="domain" description="Transcription elongation factor GreA/GreB C-terminal" evidence="2">
    <location>
        <begin position="87"/>
        <end position="161"/>
    </location>
</feature>
<dbReference type="GO" id="GO:0003746">
    <property type="term" value="F:translation elongation factor activity"/>
    <property type="evidence" value="ECO:0007669"/>
    <property type="project" value="UniProtKB-KW"/>
</dbReference>
<dbReference type="Proteomes" id="UP001595740">
    <property type="component" value="Unassembled WGS sequence"/>
</dbReference>
<sequence length="167" mass="18127">MSRAFVKEHDDDAGDLPELPLSEHSNYVTSRGLAQLRARLGDAAQRFDAITDDAADAKLLRAHLARELRWLQARIAGAIPVATENQPPDRVGFGATVELVDDDGQTYRYRIVGEDEADPEHALVSWVSPLARALSGARVGDTVVWLRPAGDLNIEVMAIDYAPGADA</sequence>
<proteinExistence type="predicted"/>
<dbReference type="PANTHER" id="PTHR30437:SF6">
    <property type="entry name" value="TRANSCRIPTION ELONGATION FACTOR GREB"/>
    <property type="match status" value="1"/>
</dbReference>
<keyword evidence="3" id="KW-0251">Elongation factor</keyword>
<comment type="caution">
    <text evidence="3">The sequence shown here is derived from an EMBL/GenBank/DDBJ whole genome shotgun (WGS) entry which is preliminary data.</text>
</comment>
<keyword evidence="4" id="KW-1185">Reference proteome</keyword>
<keyword evidence="3" id="KW-0648">Protein biosynthesis</keyword>
<reference evidence="4" key="1">
    <citation type="journal article" date="2019" name="Int. J. Syst. Evol. Microbiol.">
        <title>The Global Catalogue of Microorganisms (GCM) 10K type strain sequencing project: providing services to taxonomists for standard genome sequencing and annotation.</title>
        <authorList>
            <consortium name="The Broad Institute Genomics Platform"/>
            <consortium name="The Broad Institute Genome Sequencing Center for Infectious Disease"/>
            <person name="Wu L."/>
            <person name="Ma J."/>
        </authorList>
    </citation>
    <scope>NUCLEOTIDE SEQUENCE [LARGE SCALE GENOMIC DNA]</scope>
    <source>
        <strain evidence="4">KCTC 42875</strain>
    </source>
</reference>
<dbReference type="InterPro" id="IPR023459">
    <property type="entry name" value="Tscrpt_elong_fac_GreA/B_fam"/>
</dbReference>